<evidence type="ECO:0000313" key="3">
    <source>
        <dbReference type="Proteomes" id="UP001586593"/>
    </source>
</evidence>
<organism evidence="2 3">
    <name type="scientific">Phialemonium thermophilum</name>
    <dbReference type="NCBI Taxonomy" id="223376"/>
    <lineage>
        <taxon>Eukaryota</taxon>
        <taxon>Fungi</taxon>
        <taxon>Dikarya</taxon>
        <taxon>Ascomycota</taxon>
        <taxon>Pezizomycotina</taxon>
        <taxon>Sordariomycetes</taxon>
        <taxon>Sordariomycetidae</taxon>
        <taxon>Cephalothecales</taxon>
        <taxon>Cephalothecaceae</taxon>
        <taxon>Phialemonium</taxon>
    </lineage>
</organism>
<dbReference type="EMBL" id="JAZHXJ010000469">
    <property type="protein sequence ID" value="KAL1860316.1"/>
    <property type="molecule type" value="Genomic_DNA"/>
</dbReference>
<evidence type="ECO:0000256" key="1">
    <source>
        <dbReference type="SAM" id="MobiDB-lite"/>
    </source>
</evidence>
<gene>
    <name evidence="2" type="ORF">VTK73DRAFT_7389</name>
</gene>
<feature type="compositionally biased region" description="Basic and acidic residues" evidence="1">
    <location>
        <begin position="194"/>
        <end position="207"/>
    </location>
</feature>
<feature type="region of interest" description="Disordered" evidence="1">
    <location>
        <begin position="194"/>
        <end position="221"/>
    </location>
</feature>
<protein>
    <submittedName>
        <fullName evidence="2">Uncharacterized protein</fullName>
    </submittedName>
</protein>
<evidence type="ECO:0000313" key="2">
    <source>
        <dbReference type="EMBL" id="KAL1860316.1"/>
    </source>
</evidence>
<name>A0ABR3WEP4_9PEZI</name>
<feature type="region of interest" description="Disordered" evidence="1">
    <location>
        <begin position="112"/>
        <end position="146"/>
    </location>
</feature>
<proteinExistence type="predicted"/>
<accession>A0ABR3WEP4</accession>
<comment type="caution">
    <text evidence="2">The sequence shown here is derived from an EMBL/GenBank/DDBJ whole genome shotgun (WGS) entry which is preliminary data.</text>
</comment>
<sequence length="312" mass="34024">MGRSPWAGPARAALDRAAGEQRQRWFCRPLVPARAPASRRRVQSVFVRLARRPAALPRPALPARVLRLRPPAARRRGPAGPVGHLREPGDDGAVLVRCRAGGHTVTPALARAAPREAAHHAPGAVRGDGARLGRRRHGGGGLEAGGRLARGAVAPRRPGRVFELGSSGTTPDNMRGFRQLRRLRMDVRMFGGPRYDERRAVDSRRPDDEEPPGASGGQSEQALLPRLVDLLPPSIKQVTLCWYLDPRLPAARSRVVCRLFEGLREERARCLCLPQLKSVELRTVSEYSTYGSEVADTIRAVEEAGGGRELPV</sequence>
<dbReference type="Proteomes" id="UP001586593">
    <property type="component" value="Unassembled WGS sequence"/>
</dbReference>
<reference evidence="2 3" key="1">
    <citation type="journal article" date="2024" name="Commun. Biol.">
        <title>Comparative genomic analysis of thermophilic fungi reveals convergent evolutionary adaptations and gene losses.</title>
        <authorList>
            <person name="Steindorff A.S."/>
            <person name="Aguilar-Pontes M.V."/>
            <person name="Robinson A.J."/>
            <person name="Andreopoulos B."/>
            <person name="LaButti K."/>
            <person name="Kuo A."/>
            <person name="Mondo S."/>
            <person name="Riley R."/>
            <person name="Otillar R."/>
            <person name="Haridas S."/>
            <person name="Lipzen A."/>
            <person name="Grimwood J."/>
            <person name="Schmutz J."/>
            <person name="Clum A."/>
            <person name="Reid I.D."/>
            <person name="Moisan M.C."/>
            <person name="Butler G."/>
            <person name="Nguyen T.T.M."/>
            <person name="Dewar K."/>
            <person name="Conant G."/>
            <person name="Drula E."/>
            <person name="Henrissat B."/>
            <person name="Hansel C."/>
            <person name="Singer S."/>
            <person name="Hutchinson M.I."/>
            <person name="de Vries R.P."/>
            <person name="Natvig D.O."/>
            <person name="Powell A.J."/>
            <person name="Tsang A."/>
            <person name="Grigoriev I.V."/>
        </authorList>
    </citation>
    <scope>NUCLEOTIDE SEQUENCE [LARGE SCALE GENOMIC DNA]</scope>
    <source>
        <strain evidence="2 3">ATCC 24622</strain>
    </source>
</reference>
<keyword evidence="3" id="KW-1185">Reference proteome</keyword>